<sequence length="101" mass="11476">MPRLRSHNQSRPVKRTAHNFSGNDDVVMLLSVRESTRAAPMVSLGISPLTVRSSAVTEGQLLFIRRRCVTIVRECEVAENYICHYLRRIIRSGDVWHAVST</sequence>
<reference evidence="1 2" key="1">
    <citation type="submission" date="2019-05" db="EMBL/GenBank/DDBJ databases">
        <title>Another draft genome of Portunus trituberculatus and its Hox gene families provides insights of decapod evolution.</title>
        <authorList>
            <person name="Jeong J.-H."/>
            <person name="Song I."/>
            <person name="Kim S."/>
            <person name="Choi T."/>
            <person name="Kim D."/>
            <person name="Ryu S."/>
            <person name="Kim W."/>
        </authorList>
    </citation>
    <scope>NUCLEOTIDE SEQUENCE [LARGE SCALE GENOMIC DNA]</scope>
    <source>
        <tissue evidence="1">Muscle</tissue>
    </source>
</reference>
<organism evidence="1 2">
    <name type="scientific">Portunus trituberculatus</name>
    <name type="common">Swimming crab</name>
    <name type="synonym">Neptunus trituberculatus</name>
    <dbReference type="NCBI Taxonomy" id="210409"/>
    <lineage>
        <taxon>Eukaryota</taxon>
        <taxon>Metazoa</taxon>
        <taxon>Ecdysozoa</taxon>
        <taxon>Arthropoda</taxon>
        <taxon>Crustacea</taxon>
        <taxon>Multicrustacea</taxon>
        <taxon>Malacostraca</taxon>
        <taxon>Eumalacostraca</taxon>
        <taxon>Eucarida</taxon>
        <taxon>Decapoda</taxon>
        <taxon>Pleocyemata</taxon>
        <taxon>Brachyura</taxon>
        <taxon>Eubrachyura</taxon>
        <taxon>Portunoidea</taxon>
        <taxon>Portunidae</taxon>
        <taxon>Portuninae</taxon>
        <taxon>Portunus</taxon>
    </lineage>
</organism>
<name>A0A5B7G7D7_PORTR</name>
<accession>A0A5B7G7D7</accession>
<evidence type="ECO:0000313" key="2">
    <source>
        <dbReference type="Proteomes" id="UP000324222"/>
    </source>
</evidence>
<comment type="caution">
    <text evidence="1">The sequence shown here is derived from an EMBL/GenBank/DDBJ whole genome shotgun (WGS) entry which is preliminary data.</text>
</comment>
<protein>
    <submittedName>
        <fullName evidence="1">Uncharacterized protein</fullName>
    </submittedName>
</protein>
<evidence type="ECO:0000313" key="1">
    <source>
        <dbReference type="EMBL" id="MPC55871.1"/>
    </source>
</evidence>
<proteinExistence type="predicted"/>
<dbReference type="Proteomes" id="UP000324222">
    <property type="component" value="Unassembled WGS sequence"/>
</dbReference>
<dbReference type="AlphaFoldDB" id="A0A5B7G7D7"/>
<gene>
    <name evidence="1" type="ORF">E2C01_049816</name>
</gene>
<dbReference type="EMBL" id="VSRR010013509">
    <property type="protein sequence ID" value="MPC55871.1"/>
    <property type="molecule type" value="Genomic_DNA"/>
</dbReference>
<keyword evidence="2" id="KW-1185">Reference proteome</keyword>